<dbReference type="EMBL" id="FQWT01000001">
    <property type="protein sequence ID" value="SHG59701.1"/>
    <property type="molecule type" value="Genomic_DNA"/>
</dbReference>
<accession>A0A1M5L3X3</accession>
<dbReference type="OrthoDB" id="1449328at2"/>
<name>A0A1M5L3X3_9FLAO</name>
<gene>
    <name evidence="1" type="ORF">SAMN05421866_0946</name>
</gene>
<proteinExistence type="predicted"/>
<dbReference type="STRING" id="421058.SAMN05421866_0946"/>
<sequence>MKNILSFEHGNKKGTSKKEVIKLIGKPDQINKETGAEIYFIEEKTGLIDPNGYINLHLIYKSDSKLISWRIENVDYKK</sequence>
<evidence type="ECO:0000313" key="1">
    <source>
        <dbReference type="EMBL" id="SHG59701.1"/>
    </source>
</evidence>
<dbReference type="Proteomes" id="UP000184047">
    <property type="component" value="Unassembled WGS sequence"/>
</dbReference>
<organism evidence="1 2">
    <name type="scientific">Chryseobacterium oranimense</name>
    <dbReference type="NCBI Taxonomy" id="421058"/>
    <lineage>
        <taxon>Bacteria</taxon>
        <taxon>Pseudomonadati</taxon>
        <taxon>Bacteroidota</taxon>
        <taxon>Flavobacteriia</taxon>
        <taxon>Flavobacteriales</taxon>
        <taxon>Weeksellaceae</taxon>
        <taxon>Chryseobacterium group</taxon>
        <taxon>Chryseobacterium</taxon>
    </lineage>
</organism>
<evidence type="ECO:0000313" key="2">
    <source>
        <dbReference type="Proteomes" id="UP000184047"/>
    </source>
</evidence>
<keyword evidence="2" id="KW-1185">Reference proteome</keyword>
<protein>
    <submittedName>
        <fullName evidence="1">Uncharacterized protein</fullName>
    </submittedName>
</protein>
<dbReference type="RefSeq" id="WP_139258755.1">
    <property type="nucleotide sequence ID" value="NZ_FQWT01000001.1"/>
</dbReference>
<reference evidence="2" key="1">
    <citation type="submission" date="2016-11" db="EMBL/GenBank/DDBJ databases">
        <authorList>
            <person name="Varghese N."/>
            <person name="Submissions S."/>
        </authorList>
    </citation>
    <scope>NUCLEOTIDE SEQUENCE [LARGE SCALE GENOMIC DNA]</scope>
    <source>
        <strain evidence="2">DSM 19055</strain>
    </source>
</reference>
<dbReference type="AlphaFoldDB" id="A0A1M5L3X3"/>